<feature type="compositionally biased region" description="Basic and acidic residues" evidence="1">
    <location>
        <begin position="72"/>
        <end position="84"/>
    </location>
</feature>
<comment type="caution">
    <text evidence="2">The sequence shown here is derived from an EMBL/GenBank/DDBJ whole genome shotgun (WGS) entry which is preliminary data.</text>
</comment>
<proteinExistence type="predicted"/>
<feature type="compositionally biased region" description="Basic residues" evidence="1">
    <location>
        <begin position="1"/>
        <end position="14"/>
    </location>
</feature>
<sequence length="435" mass="47430">MSSKTKKPRNKKKSQGAVPMSASVPASVPVSVSASMPASMSSVPKPSAKPTPVPSTVPKTDPKPSTPAKTQTKVEYKEHKEEARPSTSTPPLTGTVFQHPVKDRVTGLYPTTPSCAQSPFTAIINSGKDGVYSDSCAWIAMSQAISLANNTDEHASPTPVELRTEFKFPPKSIQFVIDFDKYSPGYGSGHNKFMQAVCNTYNVEFHIYIANYTGAPGSTWIGNSAIIFTDEKMNVPVQRKFAIINYGGHYELIVSKTPSTPRHQLRGRPHWKLRSYSFKECVGQKPGSKPDSKPDSKTGQKSDHKTYSDSVKVGMSAIKMVHPVTQRTSQTGMCGSAQSVGSVDPIAIRDSMILELTMKKSQASEMMRTMQEEYNSLVAICNSLNAKAGGVLQSLDPLDIITFKKSSANCRILQEALAEAFGYERFLDEQIATLM</sequence>
<reference evidence="2 3" key="1">
    <citation type="submission" date="2018-10" db="EMBL/GenBank/DDBJ databases">
        <authorList>
            <consortium name="IHU Genomes"/>
        </authorList>
    </citation>
    <scope>NUCLEOTIDE SEQUENCE [LARGE SCALE GENOMIC DNA]</scope>
    <source>
        <strain evidence="2 3">A1</strain>
    </source>
</reference>
<protein>
    <submittedName>
        <fullName evidence="2">Uncharacterized protein</fullName>
    </submittedName>
</protein>
<feature type="compositionally biased region" description="Polar residues" evidence="1">
    <location>
        <begin position="85"/>
        <end position="96"/>
    </location>
</feature>
<evidence type="ECO:0000313" key="3">
    <source>
        <dbReference type="Proteomes" id="UP000594342"/>
    </source>
</evidence>
<evidence type="ECO:0000256" key="1">
    <source>
        <dbReference type="SAM" id="MobiDB-lite"/>
    </source>
</evidence>
<keyword evidence="3" id="KW-1185">Reference proteome</keyword>
<dbReference type="Proteomes" id="UP000594342">
    <property type="component" value="Unassembled WGS sequence"/>
</dbReference>
<accession>A0A5K0UAW3</accession>
<feature type="region of interest" description="Disordered" evidence="1">
    <location>
        <begin position="1"/>
        <end position="96"/>
    </location>
</feature>
<organism evidence="2 3">
    <name type="scientific">Yasminevirus sp. GU-2018</name>
    <dbReference type="NCBI Taxonomy" id="2420051"/>
    <lineage>
        <taxon>Viruses</taxon>
        <taxon>Varidnaviria</taxon>
        <taxon>Bamfordvirae</taxon>
        <taxon>Nucleocytoviricota</taxon>
        <taxon>Megaviricetes</taxon>
        <taxon>Imitervirales</taxon>
        <taxon>Mimiviridae</taxon>
        <taxon>Klosneuvirinae</taxon>
        <taxon>Yasminevirus</taxon>
        <taxon>Yasminevirus saudimassiliense</taxon>
    </lineage>
</organism>
<gene>
    <name evidence="2" type="ORF">YASMINEVIRUS_1387</name>
</gene>
<feature type="compositionally biased region" description="Low complexity" evidence="1">
    <location>
        <begin position="17"/>
        <end position="46"/>
    </location>
</feature>
<feature type="region of interest" description="Disordered" evidence="1">
    <location>
        <begin position="281"/>
        <end position="308"/>
    </location>
</feature>
<feature type="compositionally biased region" description="Basic and acidic residues" evidence="1">
    <location>
        <begin position="288"/>
        <end position="307"/>
    </location>
</feature>
<evidence type="ECO:0000313" key="2">
    <source>
        <dbReference type="EMBL" id="VBB18855.1"/>
    </source>
</evidence>
<name>A0A5K0UAW3_9VIRU</name>
<dbReference type="EMBL" id="UPSH01000001">
    <property type="protein sequence ID" value="VBB18855.1"/>
    <property type="molecule type" value="Genomic_DNA"/>
</dbReference>